<dbReference type="SMART" id="SM00248">
    <property type="entry name" value="ANK"/>
    <property type="match status" value="3"/>
</dbReference>
<protein>
    <submittedName>
        <fullName evidence="5">Uncharacterized protein</fullName>
    </submittedName>
</protein>
<keyword evidence="1" id="KW-0677">Repeat</keyword>
<feature type="repeat" description="ANK" evidence="3">
    <location>
        <begin position="78"/>
        <end position="114"/>
    </location>
</feature>
<dbReference type="OrthoDB" id="9995210at2759"/>
<keyword evidence="6" id="KW-1185">Reference proteome</keyword>
<dbReference type="PANTHER" id="PTHR24166:SF48">
    <property type="entry name" value="PROTEIN VAPYRIN"/>
    <property type="match status" value="1"/>
</dbReference>
<dbReference type="PRINTS" id="PR01415">
    <property type="entry name" value="ANKYRIN"/>
</dbReference>
<dbReference type="InParanoid" id="A0A0C2XNY6"/>
<reference evidence="5 6" key="1">
    <citation type="submission" date="2014-04" db="EMBL/GenBank/DDBJ databases">
        <title>Evolutionary Origins and Diversification of the Mycorrhizal Mutualists.</title>
        <authorList>
            <consortium name="DOE Joint Genome Institute"/>
            <consortium name="Mycorrhizal Genomics Consortium"/>
            <person name="Kohler A."/>
            <person name="Kuo A."/>
            <person name="Nagy L.G."/>
            <person name="Floudas D."/>
            <person name="Copeland A."/>
            <person name="Barry K.W."/>
            <person name="Cichocki N."/>
            <person name="Veneault-Fourrey C."/>
            <person name="LaButti K."/>
            <person name="Lindquist E.A."/>
            <person name="Lipzen A."/>
            <person name="Lundell T."/>
            <person name="Morin E."/>
            <person name="Murat C."/>
            <person name="Riley R."/>
            <person name="Ohm R."/>
            <person name="Sun H."/>
            <person name="Tunlid A."/>
            <person name="Henrissat B."/>
            <person name="Grigoriev I.V."/>
            <person name="Hibbett D.S."/>
            <person name="Martin F."/>
        </authorList>
    </citation>
    <scope>NUCLEOTIDE SEQUENCE [LARGE SCALE GENOMIC DNA]</scope>
    <source>
        <strain evidence="5 6">Koide BX008</strain>
    </source>
</reference>
<evidence type="ECO:0000256" key="1">
    <source>
        <dbReference type="ARBA" id="ARBA00022737"/>
    </source>
</evidence>
<sequence>MADTTKGASDDERLLYAARSDDEDLLLEIFEKGNFNINHQDGQGNTALHYAASKGSTEVLEHILSHEDCDVDPVNYILKQTPLHLAVQLEDPELRQYVVESLLDAGADMSIKDKTGSTALDYVAEADTEILKSFRRAQAVKAVSQDDLASDGDEDSEDSGDGSDED</sequence>
<dbReference type="PROSITE" id="PS50088">
    <property type="entry name" value="ANK_REPEAT"/>
    <property type="match status" value="2"/>
</dbReference>
<feature type="compositionally biased region" description="Acidic residues" evidence="4">
    <location>
        <begin position="148"/>
        <end position="166"/>
    </location>
</feature>
<proteinExistence type="predicted"/>
<dbReference type="Pfam" id="PF12796">
    <property type="entry name" value="Ank_2"/>
    <property type="match status" value="1"/>
</dbReference>
<evidence type="ECO:0000313" key="6">
    <source>
        <dbReference type="Proteomes" id="UP000054549"/>
    </source>
</evidence>
<gene>
    <name evidence="5" type="ORF">M378DRAFT_154868</name>
</gene>
<dbReference type="Proteomes" id="UP000054549">
    <property type="component" value="Unassembled WGS sequence"/>
</dbReference>
<organism evidence="5 6">
    <name type="scientific">Amanita muscaria (strain Koide BX008)</name>
    <dbReference type="NCBI Taxonomy" id="946122"/>
    <lineage>
        <taxon>Eukaryota</taxon>
        <taxon>Fungi</taxon>
        <taxon>Dikarya</taxon>
        <taxon>Basidiomycota</taxon>
        <taxon>Agaricomycotina</taxon>
        <taxon>Agaricomycetes</taxon>
        <taxon>Agaricomycetidae</taxon>
        <taxon>Agaricales</taxon>
        <taxon>Pluteineae</taxon>
        <taxon>Amanitaceae</taxon>
        <taxon>Amanita</taxon>
    </lineage>
</organism>
<dbReference type="PANTHER" id="PTHR24166">
    <property type="entry name" value="ROLLING PEBBLES, ISOFORM B"/>
    <property type="match status" value="1"/>
</dbReference>
<dbReference type="EMBL" id="KN818222">
    <property type="protein sequence ID" value="KIL71321.1"/>
    <property type="molecule type" value="Genomic_DNA"/>
</dbReference>
<dbReference type="FunCoup" id="A0A0C2XNY6">
    <property type="interactions" value="17"/>
</dbReference>
<dbReference type="AlphaFoldDB" id="A0A0C2XNY6"/>
<dbReference type="InterPro" id="IPR002110">
    <property type="entry name" value="Ankyrin_rpt"/>
</dbReference>
<dbReference type="InterPro" id="IPR036770">
    <property type="entry name" value="Ankyrin_rpt-contain_sf"/>
</dbReference>
<evidence type="ECO:0000256" key="4">
    <source>
        <dbReference type="SAM" id="MobiDB-lite"/>
    </source>
</evidence>
<name>A0A0C2XNY6_AMAMK</name>
<evidence type="ECO:0000256" key="3">
    <source>
        <dbReference type="PROSITE-ProRule" id="PRU00023"/>
    </source>
</evidence>
<dbReference type="Gene3D" id="1.25.40.20">
    <property type="entry name" value="Ankyrin repeat-containing domain"/>
    <property type="match status" value="1"/>
</dbReference>
<dbReference type="SUPFAM" id="SSF48403">
    <property type="entry name" value="Ankyrin repeat"/>
    <property type="match status" value="1"/>
</dbReference>
<dbReference type="HOGENOM" id="CLU_097653_1_0_1"/>
<dbReference type="PROSITE" id="PS50297">
    <property type="entry name" value="ANK_REP_REGION"/>
    <property type="match status" value="2"/>
</dbReference>
<accession>A0A0C2XNY6</accession>
<dbReference type="InterPro" id="IPR050889">
    <property type="entry name" value="Dendritic_Spine_Reg/Scaffold"/>
</dbReference>
<feature type="region of interest" description="Disordered" evidence="4">
    <location>
        <begin position="143"/>
        <end position="166"/>
    </location>
</feature>
<evidence type="ECO:0000313" key="5">
    <source>
        <dbReference type="EMBL" id="KIL71321.1"/>
    </source>
</evidence>
<dbReference type="STRING" id="946122.A0A0C2XNY6"/>
<feature type="repeat" description="ANK" evidence="3">
    <location>
        <begin position="43"/>
        <end position="66"/>
    </location>
</feature>
<evidence type="ECO:0000256" key="2">
    <source>
        <dbReference type="ARBA" id="ARBA00023043"/>
    </source>
</evidence>
<keyword evidence="2 3" id="KW-0040">ANK repeat</keyword>